<dbReference type="KEGG" id="gah:GAH_01964"/>
<proteinExistence type="predicted"/>
<protein>
    <recommendedName>
        <fullName evidence="2">polynucleotide 5'-hydroxyl-kinase</fullName>
        <ecNumber evidence="2">2.7.1.78</ecNumber>
    </recommendedName>
</protein>
<evidence type="ECO:0000256" key="3">
    <source>
        <dbReference type="ARBA" id="ARBA00022679"/>
    </source>
</evidence>
<dbReference type="InterPro" id="IPR027417">
    <property type="entry name" value="P-loop_NTPase"/>
</dbReference>
<dbReference type="PANTHER" id="PTHR12755">
    <property type="entry name" value="CLEAVAGE/POLYADENYLATION FACTOR IA SUBUNIT CLP1P"/>
    <property type="match status" value="1"/>
</dbReference>
<evidence type="ECO:0000256" key="1">
    <source>
        <dbReference type="ARBA" id="ARBA00001968"/>
    </source>
</evidence>
<dbReference type="InterPro" id="IPR045116">
    <property type="entry name" value="Clp1/Grc3"/>
</dbReference>
<keyword evidence="12" id="KW-1185">Reference proteome</keyword>
<evidence type="ECO:0000256" key="6">
    <source>
        <dbReference type="ARBA" id="ARBA00022840"/>
    </source>
</evidence>
<feature type="domain" description="Clp1 P-loop" evidence="10">
    <location>
        <begin position="84"/>
        <end position="246"/>
    </location>
</feature>
<evidence type="ECO:0000313" key="12">
    <source>
        <dbReference type="Proteomes" id="UP000034723"/>
    </source>
</evidence>
<evidence type="ECO:0000256" key="2">
    <source>
        <dbReference type="ARBA" id="ARBA00012157"/>
    </source>
</evidence>
<keyword evidence="4" id="KW-0547">Nucleotide-binding</keyword>
<dbReference type="AlphaFoldDB" id="A0A0F7IFW3"/>
<gene>
    <name evidence="11" type="ORF">GAH_01964</name>
</gene>
<evidence type="ECO:0000256" key="7">
    <source>
        <dbReference type="ARBA" id="ARBA00024737"/>
    </source>
</evidence>
<evidence type="ECO:0000256" key="9">
    <source>
        <dbReference type="ARBA" id="ARBA00044673"/>
    </source>
</evidence>
<dbReference type="GO" id="GO:0046404">
    <property type="term" value="F:ATP-dependent polydeoxyribonucleotide 5'-hydroxyl-kinase activity"/>
    <property type="evidence" value="ECO:0007669"/>
    <property type="project" value="RHEA"/>
</dbReference>
<keyword evidence="6" id="KW-0067">ATP-binding</keyword>
<reference evidence="11 12" key="1">
    <citation type="submission" date="2015-04" db="EMBL/GenBank/DDBJ databases">
        <title>The complete genome sequence of the hyperthermophilic, obligate iron-reducing archaeon Geoglobus ahangari strain 234T.</title>
        <authorList>
            <person name="Manzella M.P."/>
            <person name="Holmes D.E."/>
            <person name="Rocheleau J.M."/>
            <person name="Chung A."/>
            <person name="Reguera G."/>
            <person name="Kashefi K."/>
        </authorList>
    </citation>
    <scope>NUCLEOTIDE SEQUENCE [LARGE SCALE GENOMIC DNA]</scope>
    <source>
        <strain evidence="11 12">234</strain>
    </source>
</reference>
<keyword evidence="3 11" id="KW-0808">Transferase</keyword>
<dbReference type="GO" id="GO:0006396">
    <property type="term" value="P:RNA processing"/>
    <property type="evidence" value="ECO:0007669"/>
    <property type="project" value="InterPro"/>
</dbReference>
<name>A0A0F7IFW3_9EURY</name>
<dbReference type="InterPro" id="IPR032319">
    <property type="entry name" value="CLP1_P"/>
</dbReference>
<dbReference type="EC" id="2.7.1.78" evidence="2"/>
<dbReference type="FunCoup" id="A0A0F7IFW3">
    <property type="interactions" value="79"/>
</dbReference>
<dbReference type="GO" id="GO:0005524">
    <property type="term" value="F:ATP binding"/>
    <property type="evidence" value="ECO:0007669"/>
    <property type="project" value="UniProtKB-KW"/>
</dbReference>
<evidence type="ECO:0000256" key="8">
    <source>
        <dbReference type="ARBA" id="ARBA00044641"/>
    </source>
</evidence>
<comment type="cofactor">
    <cofactor evidence="1">
        <name>a divalent metal cation</name>
        <dbReference type="ChEBI" id="CHEBI:60240"/>
    </cofactor>
</comment>
<evidence type="ECO:0000256" key="5">
    <source>
        <dbReference type="ARBA" id="ARBA00022777"/>
    </source>
</evidence>
<dbReference type="Pfam" id="PF16575">
    <property type="entry name" value="CLP1_P"/>
    <property type="match status" value="1"/>
</dbReference>
<dbReference type="RefSeq" id="WP_048096437.1">
    <property type="nucleotide sequence ID" value="NZ_CP011267.1"/>
</dbReference>
<evidence type="ECO:0000313" key="11">
    <source>
        <dbReference type="EMBL" id="AKG90763.1"/>
    </source>
</evidence>
<dbReference type="Proteomes" id="UP000034723">
    <property type="component" value="Chromosome"/>
</dbReference>
<dbReference type="STRING" id="113653.GAH_01964"/>
<comment type="function">
    <text evidence="7">Polynucleotide kinase that can phosphorylate the 5'-hydroxyl groups of both single-stranded RNA (ssRNA) and single-stranded DNA (ssDNA). Exhibits a strong preference for ssRNA.</text>
</comment>
<evidence type="ECO:0000256" key="4">
    <source>
        <dbReference type="ARBA" id="ARBA00022741"/>
    </source>
</evidence>
<comment type="catalytic activity">
    <reaction evidence="8">
        <text>a 5'-end dephospho-ribonucleoside-RNA + ATP = a 5'-end 5'-phospho-ribonucleoside-RNA + ADP + H(+)</text>
        <dbReference type="Rhea" id="RHEA:54580"/>
        <dbReference type="Rhea" id="RHEA-COMP:13936"/>
        <dbReference type="Rhea" id="RHEA-COMP:15179"/>
        <dbReference type="ChEBI" id="CHEBI:15378"/>
        <dbReference type="ChEBI" id="CHEBI:30616"/>
        <dbReference type="ChEBI" id="CHEBI:138282"/>
        <dbReference type="ChEBI" id="CHEBI:138284"/>
        <dbReference type="ChEBI" id="CHEBI:456216"/>
        <dbReference type="EC" id="2.7.1.78"/>
    </reaction>
</comment>
<organism evidence="11 12">
    <name type="scientific">Geoglobus ahangari</name>
    <dbReference type="NCBI Taxonomy" id="113653"/>
    <lineage>
        <taxon>Archaea</taxon>
        <taxon>Methanobacteriati</taxon>
        <taxon>Methanobacteriota</taxon>
        <taxon>Archaeoglobi</taxon>
        <taxon>Archaeoglobales</taxon>
        <taxon>Archaeoglobaceae</taxon>
        <taxon>Geoglobus</taxon>
    </lineage>
</organism>
<dbReference type="PANTHER" id="PTHR12755:SF3">
    <property type="entry name" value="POLYNUCLEOTIDE 5'-HYDROXYL-KINASE NOL9"/>
    <property type="match status" value="1"/>
</dbReference>
<evidence type="ECO:0000259" key="10">
    <source>
        <dbReference type="Pfam" id="PF16575"/>
    </source>
</evidence>
<dbReference type="OrthoDB" id="359472at2157"/>
<dbReference type="GeneID" id="24804529"/>
<dbReference type="Gene3D" id="3.40.50.300">
    <property type="entry name" value="P-loop containing nucleotide triphosphate hydrolases"/>
    <property type="match status" value="1"/>
</dbReference>
<dbReference type="HOGENOM" id="CLU_051301_1_1_2"/>
<accession>A0A0F7IFW3</accession>
<sequence length="384" mass="43167">MRVEGNTTLLLIGPGKLRSSEPAKVFGASVREAEVPEGKVYPFFFQNDAEVQVEGTYILVNGDTTPESWKRFAERGYERVFTFGDTDSGKSSFCVYLLNSTEIGRAIDADVGQSDVAHPGAMGLGEARGNVFSLSQLKIVDVAFVGVISPSGFESRCLRGFSHLAKLAVDRAVVDTTGWIRGRRAREYKLAKIEIFEPDVIACFGDVPDYLSDYETARLDSFVVKKRDREMRVAIRGRRYEEWFRGLEEVEVDVDRVRLRNTTMFSGTPVSDDVLESFGEVLYAERGFDFLTIYSRSFDAGVEAIRFLREYFGVAEVNVVNPDELTGLILGLRRGGKYLSPGKLLDVDLEGRKIKILGRRDAEIIEFGNFRLDEERREVLVRVP</sequence>
<dbReference type="EMBL" id="CP011267">
    <property type="protein sequence ID" value="AKG90763.1"/>
    <property type="molecule type" value="Genomic_DNA"/>
</dbReference>
<dbReference type="InParanoid" id="A0A0F7IFW3"/>
<comment type="catalytic activity">
    <reaction evidence="9">
        <text>a 5'-end dephospho-2'-deoxyribonucleoside-DNA + ATP = a 5'-end 5'-phospho-2'-deoxyribonucleoside-DNA + ADP + H(+)</text>
        <dbReference type="Rhea" id="RHEA:15669"/>
        <dbReference type="Rhea" id="RHEA-COMP:13180"/>
        <dbReference type="Rhea" id="RHEA-COMP:13184"/>
        <dbReference type="ChEBI" id="CHEBI:15378"/>
        <dbReference type="ChEBI" id="CHEBI:30616"/>
        <dbReference type="ChEBI" id="CHEBI:136412"/>
        <dbReference type="ChEBI" id="CHEBI:136416"/>
        <dbReference type="ChEBI" id="CHEBI:456216"/>
        <dbReference type="EC" id="2.7.1.78"/>
    </reaction>
</comment>
<keyword evidence="5" id="KW-0418">Kinase</keyword>
<dbReference type="GO" id="GO:0051736">
    <property type="term" value="F:ATP-dependent polyribonucleotide 5'-hydroxyl-kinase activity"/>
    <property type="evidence" value="ECO:0007669"/>
    <property type="project" value="RHEA"/>
</dbReference>